<dbReference type="Proteomes" id="UP001321479">
    <property type="component" value="Segment"/>
</dbReference>
<sequence length="203" mass="23935">MNKFDNLSKSQMRYLLEIIDKEVFKIEKISCYENFPNIFKEKIINIIFCNLENLNPHNECDSHFYIRVIFVDNIELYVYSKDNGSGNPRFGINIYGLGKNKIDIDFSIDKNRCNIGKNALKLIDKFGIKQTIYNKKMLGILFLNLLSTIDHSGSDYYNYYPEIDVSEIKKFNDKNDLFNSKYIKFIDKNGQNLNVHKLKFSFI</sequence>
<protein>
    <submittedName>
        <fullName evidence="1">Uncharacterized protein</fullName>
    </submittedName>
</protein>
<dbReference type="InterPro" id="IPR045365">
    <property type="entry name" value="DUF5884"/>
</dbReference>
<name>A0ABM7NUF0_9VIRU</name>
<dbReference type="EMBL" id="AP024483">
    <property type="protein sequence ID" value="BCS83759.1"/>
    <property type="molecule type" value="Genomic_DNA"/>
</dbReference>
<dbReference type="RefSeq" id="YP_010842367.1">
    <property type="nucleotide sequence ID" value="NC_079139.1"/>
</dbReference>
<accession>A0ABM7NUF0</accession>
<dbReference type="GeneID" id="80558964"/>
<organism evidence="1 2">
    <name type="scientific">Cotonvirus japonicus</name>
    <dbReference type="NCBI Taxonomy" id="2811091"/>
    <lineage>
        <taxon>Viruses</taxon>
        <taxon>Varidnaviria</taxon>
        <taxon>Bamfordvirae</taxon>
        <taxon>Nucleocytoviricota</taxon>
        <taxon>Megaviricetes</taxon>
        <taxon>Imitervirales</taxon>
        <taxon>Mimiviridae</taxon>
        <taxon>Megamimivirinae</taxon>
        <taxon>Cotonvirus</taxon>
        <taxon>Cotonvirus japonicum</taxon>
    </lineage>
</organism>
<proteinExistence type="predicted"/>
<dbReference type="Pfam" id="PF19231">
    <property type="entry name" value="DUF5884"/>
    <property type="match status" value="1"/>
</dbReference>
<keyword evidence="2" id="KW-1185">Reference proteome</keyword>
<reference evidence="1 2" key="1">
    <citation type="submission" date="2021-02" db="EMBL/GenBank/DDBJ databases">
        <title>Cotonvirus japonicus, which uses Golgi apparatus of host cells for its virion factory, phylogenetically links tailed tupanvirus and icosahedral mimivirus.</title>
        <authorList>
            <person name="Takahashi H."/>
            <person name="Fukaya S."/>
            <person name="Song C."/>
            <person name="Murata K."/>
            <person name="Takemura M."/>
        </authorList>
    </citation>
    <scope>NUCLEOTIDE SEQUENCE [LARGE SCALE GENOMIC DNA]</scope>
</reference>
<evidence type="ECO:0000313" key="1">
    <source>
        <dbReference type="EMBL" id="BCS83759.1"/>
    </source>
</evidence>
<evidence type="ECO:0000313" key="2">
    <source>
        <dbReference type="Proteomes" id="UP001321479"/>
    </source>
</evidence>